<dbReference type="Pfam" id="PF00753">
    <property type="entry name" value="Lactamase_B"/>
    <property type="match status" value="1"/>
</dbReference>
<dbReference type="InterPro" id="IPR001279">
    <property type="entry name" value="Metallo-B-lactamas"/>
</dbReference>
<name>A0ABU8XU65_9PROT</name>
<evidence type="ECO:0000259" key="5">
    <source>
        <dbReference type="SMART" id="SM00849"/>
    </source>
</evidence>
<protein>
    <submittedName>
        <fullName evidence="6">MBL fold metallo-hydrolase</fullName>
    </submittedName>
</protein>
<evidence type="ECO:0000313" key="7">
    <source>
        <dbReference type="Proteomes" id="UP001375743"/>
    </source>
</evidence>
<organism evidence="6 7">
    <name type="scientific">Benzoatithermus flavus</name>
    <dbReference type="NCBI Taxonomy" id="3108223"/>
    <lineage>
        <taxon>Bacteria</taxon>
        <taxon>Pseudomonadati</taxon>
        <taxon>Pseudomonadota</taxon>
        <taxon>Alphaproteobacteria</taxon>
        <taxon>Geminicoccales</taxon>
        <taxon>Geminicoccaceae</taxon>
        <taxon>Benzoatithermus</taxon>
    </lineage>
</organism>
<dbReference type="Gene3D" id="3.60.15.10">
    <property type="entry name" value="Ribonuclease Z/Hydroxyacylglutathione hydrolase-like"/>
    <property type="match status" value="1"/>
</dbReference>
<keyword evidence="3" id="KW-0378">Hydrolase</keyword>
<dbReference type="SMART" id="SM00849">
    <property type="entry name" value="Lactamase_B"/>
    <property type="match status" value="1"/>
</dbReference>
<dbReference type="EMBL" id="JBBLZC010000017">
    <property type="protein sequence ID" value="MEK0084740.1"/>
    <property type="molecule type" value="Genomic_DNA"/>
</dbReference>
<evidence type="ECO:0000256" key="1">
    <source>
        <dbReference type="ARBA" id="ARBA00007749"/>
    </source>
</evidence>
<comment type="caution">
    <text evidence="6">The sequence shown here is derived from an EMBL/GenBank/DDBJ whole genome shotgun (WGS) entry which is preliminary data.</text>
</comment>
<evidence type="ECO:0000256" key="2">
    <source>
        <dbReference type="ARBA" id="ARBA00022723"/>
    </source>
</evidence>
<dbReference type="SUPFAM" id="SSF56281">
    <property type="entry name" value="Metallo-hydrolase/oxidoreductase"/>
    <property type="match status" value="1"/>
</dbReference>
<dbReference type="InterPro" id="IPR036866">
    <property type="entry name" value="RibonucZ/Hydroxyglut_hydro"/>
</dbReference>
<dbReference type="RefSeq" id="WP_418160585.1">
    <property type="nucleotide sequence ID" value="NZ_JBBLZC010000017.1"/>
</dbReference>
<evidence type="ECO:0000256" key="3">
    <source>
        <dbReference type="ARBA" id="ARBA00022801"/>
    </source>
</evidence>
<dbReference type="InterPro" id="IPR051013">
    <property type="entry name" value="MBL_superfamily_lactonases"/>
</dbReference>
<accession>A0ABU8XU65</accession>
<dbReference type="PANTHER" id="PTHR42978:SF6">
    <property type="entry name" value="QUORUM-QUENCHING LACTONASE YTNP-RELATED"/>
    <property type="match status" value="1"/>
</dbReference>
<keyword evidence="2" id="KW-0479">Metal-binding</keyword>
<sequence length="328" mass="34860">MTAGMRSRREILGAIGAGVGLALTGLPVAGVRPAAAAGPAQVPGFYRFKVGPLTVTTLSDGNLILMPPSIYAVDAPPAELTALLEANLLPTDRVVGQANVTLIDTGEQRILFDVGSGPNFQPTAGRLATNLAAAGIDPASISTIVLTHAHPDHVWGILDGEGKVRFPNAGYVIAEPEWTFWMKEGFADTAPDPMKPFVRGAQRQLGAVAERVKRIRPGDPITPSITTIPAPGHTPGHMAVHVATEGQSLLLSADCFNHPVISLANPSWHFGFDTDPEQAVATRKRILDMAATDRLWVVGYHMPWPGLGQVARAGNGYRWIPANFTWSL</sequence>
<comment type="similarity">
    <text evidence="1">Belongs to the metallo-beta-lactamase superfamily.</text>
</comment>
<dbReference type="Proteomes" id="UP001375743">
    <property type="component" value="Unassembled WGS sequence"/>
</dbReference>
<evidence type="ECO:0000313" key="6">
    <source>
        <dbReference type="EMBL" id="MEK0084740.1"/>
    </source>
</evidence>
<evidence type="ECO:0000256" key="4">
    <source>
        <dbReference type="ARBA" id="ARBA00022833"/>
    </source>
</evidence>
<keyword evidence="4" id="KW-0862">Zinc</keyword>
<dbReference type="CDD" id="cd07720">
    <property type="entry name" value="OPHC2-like_MBL-fold"/>
    <property type="match status" value="1"/>
</dbReference>
<dbReference type="PANTHER" id="PTHR42978">
    <property type="entry name" value="QUORUM-QUENCHING LACTONASE YTNP-RELATED-RELATED"/>
    <property type="match status" value="1"/>
</dbReference>
<dbReference type="PROSITE" id="PS51318">
    <property type="entry name" value="TAT"/>
    <property type="match status" value="1"/>
</dbReference>
<keyword evidence="7" id="KW-1185">Reference proteome</keyword>
<gene>
    <name evidence="6" type="ORF">U1T56_16425</name>
</gene>
<reference evidence="6 7" key="1">
    <citation type="submission" date="2024-01" db="EMBL/GenBank/DDBJ databases">
        <title>Multi-omics insights into the function and evolution of sodium benzoate biodegradation pathways in Benzoatithermus flavus gen. nov., sp. nov. from hot spring.</title>
        <authorList>
            <person name="Hu C.-J."/>
            <person name="Li W.-J."/>
        </authorList>
    </citation>
    <scope>NUCLEOTIDE SEQUENCE [LARGE SCALE GENOMIC DNA]</scope>
    <source>
        <strain evidence="6 7">SYSU G07066</strain>
    </source>
</reference>
<feature type="domain" description="Metallo-beta-lactamase" evidence="5">
    <location>
        <begin position="97"/>
        <end position="301"/>
    </location>
</feature>
<proteinExistence type="inferred from homology"/>
<dbReference type="InterPro" id="IPR006311">
    <property type="entry name" value="TAT_signal"/>
</dbReference>